<sequence length="66" mass="7159">MLAKKGLVPAFGFGNMPSDSDAYAAANIQPPDHRVFYQISGAFQGRRIESYNELLPGFQALPGACR</sequence>
<proteinExistence type="predicted"/>
<dbReference type="EMBL" id="CP043765">
    <property type="protein sequence ID" value="QUS47085.1"/>
    <property type="molecule type" value="Genomic_DNA"/>
</dbReference>
<evidence type="ECO:0000313" key="1">
    <source>
        <dbReference type="EMBL" id="QUS47085.1"/>
    </source>
</evidence>
<gene>
    <name evidence="1" type="ORF">F1331_25890</name>
</gene>
<reference evidence="1" key="1">
    <citation type="submission" date="2019-09" db="EMBL/GenBank/DDBJ databases">
        <title>Characterization of Mobilized Colistin Resistance Gene mcr-9 Carrying Colisitin Resistant Salmonella enterica serotype Senftenberg ST14.</title>
        <authorList>
            <person name="Cha M.-H."/>
            <person name="Woo G.-J."/>
        </authorList>
    </citation>
    <scope>NUCLEOTIDE SEQUENCE</scope>
    <source>
        <strain evidence="1">KUFSE-SAL0043</strain>
    </source>
</reference>
<dbReference type="AlphaFoldDB" id="A0A8E5IMR5"/>
<dbReference type="RefSeq" id="WP_219827630.1">
    <property type="nucleotide sequence ID" value="NZ_CP043765.1"/>
</dbReference>
<accession>A0A8E5IMR5</accession>
<organism evidence="1">
    <name type="scientific">Salmonella enterica subsp. enterica serovar Dessau</name>
    <dbReference type="NCBI Taxonomy" id="2564349"/>
    <lineage>
        <taxon>Bacteria</taxon>
        <taxon>Pseudomonadati</taxon>
        <taxon>Pseudomonadota</taxon>
        <taxon>Gammaproteobacteria</taxon>
        <taxon>Enterobacterales</taxon>
        <taxon>Enterobacteriaceae</taxon>
        <taxon>Salmonella</taxon>
    </lineage>
</organism>
<name>A0A8E5IMR5_SALET</name>
<protein>
    <submittedName>
        <fullName evidence="1">Uncharacterized protein</fullName>
    </submittedName>
</protein>